<keyword evidence="3" id="KW-1185">Reference proteome</keyword>
<evidence type="ECO:0000313" key="3">
    <source>
        <dbReference type="Proteomes" id="UP000679220"/>
    </source>
</evidence>
<name>A0A941F2I1_9BACT</name>
<proteinExistence type="predicted"/>
<reference evidence="2" key="1">
    <citation type="journal article" date="2018" name="Int. J. Syst. Evol. Microbiol.">
        <title>Carboxylicivirga sediminis sp. nov., isolated from coastal sediment.</title>
        <authorList>
            <person name="Wang F.Q."/>
            <person name="Ren L.H."/>
            <person name="Zou R.J."/>
            <person name="Sun Y.Z."/>
            <person name="Liu X.J."/>
            <person name="Jiang F."/>
            <person name="Liu L.J."/>
        </authorList>
    </citation>
    <scope>NUCLEOTIDE SEQUENCE</scope>
    <source>
        <strain evidence="2">JR1</strain>
    </source>
</reference>
<dbReference type="AlphaFoldDB" id="A0A941F2I1"/>
<accession>A0A941F2I1</accession>
<evidence type="ECO:0000313" key="2">
    <source>
        <dbReference type="EMBL" id="MBR8535177.1"/>
    </source>
</evidence>
<protein>
    <recommendedName>
        <fullName evidence="4">Lipoprotein</fullName>
    </recommendedName>
</protein>
<dbReference type="PROSITE" id="PS51257">
    <property type="entry name" value="PROKAR_LIPOPROTEIN"/>
    <property type="match status" value="1"/>
</dbReference>
<evidence type="ECO:0000256" key="1">
    <source>
        <dbReference type="SAM" id="SignalP"/>
    </source>
</evidence>
<dbReference type="RefSeq" id="WP_212189084.1">
    <property type="nucleotide sequence ID" value="NZ_JAGTAR010000007.1"/>
</dbReference>
<keyword evidence="1" id="KW-0732">Signal</keyword>
<evidence type="ECO:0008006" key="4">
    <source>
        <dbReference type="Google" id="ProtNLM"/>
    </source>
</evidence>
<dbReference type="EMBL" id="JAGTAR010000007">
    <property type="protein sequence ID" value="MBR8535177.1"/>
    <property type="molecule type" value="Genomic_DNA"/>
</dbReference>
<dbReference type="Proteomes" id="UP000679220">
    <property type="component" value="Unassembled WGS sequence"/>
</dbReference>
<organism evidence="2 3">
    <name type="scientific">Carboxylicivirga sediminis</name>
    <dbReference type="NCBI Taxonomy" id="2006564"/>
    <lineage>
        <taxon>Bacteria</taxon>
        <taxon>Pseudomonadati</taxon>
        <taxon>Bacteroidota</taxon>
        <taxon>Bacteroidia</taxon>
        <taxon>Marinilabiliales</taxon>
        <taxon>Marinilabiliaceae</taxon>
        <taxon>Carboxylicivirga</taxon>
    </lineage>
</organism>
<gene>
    <name evidence="2" type="ORF">KDU71_06375</name>
</gene>
<sequence length="174" mass="19589">MKHLLLAAVAVFSLMACNGPAKKTTETQNETQQLKSVSVDNLLAQADNLVEKTIKVKGHVTHTCKHSGKRCFLVGDNEQFTIRIEAGGKITGFNRELVGNTIEVEGVLKERRLSKEYIDQMEHEVNEKVKEDGSAESCATEINNINDMRSWMKANNKDHYSIYFIEGLNYEVVE</sequence>
<comment type="caution">
    <text evidence="2">The sequence shown here is derived from an EMBL/GenBank/DDBJ whole genome shotgun (WGS) entry which is preliminary data.</text>
</comment>
<feature type="chain" id="PRO_5037143847" description="Lipoprotein" evidence="1">
    <location>
        <begin position="24"/>
        <end position="174"/>
    </location>
</feature>
<reference evidence="2" key="2">
    <citation type="submission" date="2021-04" db="EMBL/GenBank/DDBJ databases">
        <authorList>
            <person name="Zhang T."/>
            <person name="Zhang Y."/>
            <person name="Lu D."/>
            <person name="Zuo D."/>
            <person name="Du Z."/>
        </authorList>
    </citation>
    <scope>NUCLEOTIDE SEQUENCE</scope>
    <source>
        <strain evidence="2">JR1</strain>
    </source>
</reference>
<feature type="signal peptide" evidence="1">
    <location>
        <begin position="1"/>
        <end position="23"/>
    </location>
</feature>